<evidence type="ECO:0000259" key="7">
    <source>
        <dbReference type="PROSITE" id="PS51351"/>
    </source>
</evidence>
<dbReference type="HOGENOM" id="CLU_056580_3_0_1"/>
<dbReference type="RefSeq" id="XP_014563580.1">
    <property type="nucleotide sequence ID" value="XM_014708094.1"/>
</dbReference>
<dbReference type="AlphaFoldDB" id="A0A0B2UJK6"/>
<evidence type="ECO:0000256" key="5">
    <source>
        <dbReference type="ARBA" id="ARBA00023242"/>
    </source>
</evidence>
<keyword evidence="8" id="KW-0648">Protein biosynthesis</keyword>
<dbReference type="Pfam" id="PF02186">
    <property type="entry name" value="TFIIE_beta"/>
    <property type="match status" value="1"/>
</dbReference>
<accession>A0A0B2UJK6</accession>
<dbReference type="InterPro" id="IPR040501">
    <property type="entry name" value="TFA2_Winged_2"/>
</dbReference>
<keyword evidence="4" id="KW-0804">Transcription</keyword>
<organism evidence="8 9">
    <name type="scientific">Ordospora colligata OC4</name>
    <dbReference type="NCBI Taxonomy" id="1354746"/>
    <lineage>
        <taxon>Eukaryota</taxon>
        <taxon>Fungi</taxon>
        <taxon>Fungi incertae sedis</taxon>
        <taxon>Microsporidia</taxon>
        <taxon>Ordosporidae</taxon>
        <taxon>Ordospora</taxon>
    </lineage>
</organism>
<dbReference type="GO" id="GO:0006367">
    <property type="term" value="P:transcription initiation at RNA polymerase II promoter"/>
    <property type="evidence" value="ECO:0007669"/>
    <property type="project" value="InterPro"/>
</dbReference>
<keyword evidence="8" id="KW-0396">Initiation factor</keyword>
<protein>
    <submittedName>
        <fullName evidence="8">Subunit of transcription initiation factor IIE</fullName>
    </submittedName>
</protein>
<dbReference type="GO" id="GO:0003743">
    <property type="term" value="F:translation initiation factor activity"/>
    <property type="evidence" value="ECO:0007669"/>
    <property type="project" value="UniProtKB-KW"/>
</dbReference>
<keyword evidence="5" id="KW-0539">Nucleus</keyword>
<dbReference type="InParanoid" id="A0A0B2UJK6"/>
<dbReference type="PANTHER" id="PTHR12716:SF8">
    <property type="entry name" value="TRANSCRIPTION INITIATION FACTOR IIE SUBUNIT BETA"/>
    <property type="match status" value="1"/>
</dbReference>
<dbReference type="STRING" id="1354746.A0A0B2UJK6"/>
<dbReference type="InterPro" id="IPR003166">
    <property type="entry name" value="TFIIE_bsu_DNA-bd"/>
</dbReference>
<comment type="caution">
    <text evidence="8">The sequence shown here is derived from an EMBL/GenBank/DDBJ whole genome shotgun (WGS) entry which is preliminary data.</text>
</comment>
<keyword evidence="9" id="KW-1185">Reference proteome</keyword>
<dbReference type="GeneID" id="26261907"/>
<comment type="function">
    <text evidence="6">Recruits TFIIH to the initiation complex and stimulates the RNA polymerase II C-terminal domain kinase and DNA-dependent ATPase activities of TFIIH. Both TFIIH and TFIIE are required for promoter clearance by RNA polymerase.</text>
</comment>
<proteinExistence type="predicted"/>
<dbReference type="InterPro" id="IPR016656">
    <property type="entry name" value="TFIIE-bsu"/>
</dbReference>
<dbReference type="EMBL" id="JOKQ01000006">
    <property type="protein sequence ID" value="KHN69538.1"/>
    <property type="molecule type" value="Genomic_DNA"/>
</dbReference>
<feature type="domain" description="TFIIE beta" evidence="7">
    <location>
        <begin position="4"/>
        <end position="80"/>
    </location>
</feature>
<keyword evidence="3" id="KW-0238">DNA-binding</keyword>
<dbReference type="GO" id="GO:0001097">
    <property type="term" value="F:TFIIH-class transcription factor complex binding"/>
    <property type="evidence" value="ECO:0007669"/>
    <property type="project" value="TreeGrafter"/>
</dbReference>
<dbReference type="Proteomes" id="UP000031056">
    <property type="component" value="Unassembled WGS sequence"/>
</dbReference>
<gene>
    <name evidence="8" type="ORF">M896_060360</name>
</gene>
<evidence type="ECO:0000313" key="9">
    <source>
        <dbReference type="Proteomes" id="UP000031056"/>
    </source>
</evidence>
<evidence type="ECO:0000256" key="4">
    <source>
        <dbReference type="ARBA" id="ARBA00023163"/>
    </source>
</evidence>
<dbReference type="VEuPathDB" id="MicrosporidiaDB:M896_060360"/>
<dbReference type="GO" id="GO:0003677">
    <property type="term" value="F:DNA binding"/>
    <property type="evidence" value="ECO:0007669"/>
    <property type="project" value="UniProtKB-KW"/>
</dbReference>
<dbReference type="PROSITE" id="PS51351">
    <property type="entry name" value="TFIIE_BETA_C"/>
    <property type="match status" value="1"/>
</dbReference>
<evidence type="ECO:0000313" key="8">
    <source>
        <dbReference type="EMBL" id="KHN69538.1"/>
    </source>
</evidence>
<dbReference type="Pfam" id="PF18121">
    <property type="entry name" value="TFA2_Winged_2"/>
    <property type="match status" value="1"/>
</dbReference>
<reference evidence="8 9" key="1">
    <citation type="journal article" date="2014" name="MBio">
        <title>The Ordospora colligata genome; evolution of extreme reduction in microsporidia and host-to-parasite horizontal gene transfer.</title>
        <authorList>
            <person name="Pombert J.-F."/>
            <person name="Haag K.L."/>
            <person name="Beidas S."/>
            <person name="Ebert D."/>
            <person name="Keeling P.J."/>
        </authorList>
    </citation>
    <scope>NUCLEOTIDE SEQUENCE [LARGE SCALE GENOMIC DNA]</scope>
    <source>
        <strain evidence="8 9">OC4</strain>
    </source>
</reference>
<dbReference type="GO" id="GO:0005673">
    <property type="term" value="C:transcription factor TFIIE complex"/>
    <property type="evidence" value="ECO:0007669"/>
    <property type="project" value="InterPro"/>
</dbReference>
<dbReference type="OrthoDB" id="3907302at2759"/>
<sequence>MGFDHFGTDSIGLERHTNTYIHSVISLLKQYDRALLFDEIKEKTRIDLYNNHNLLQLIKKNPRIVSTQNSLMFKPLYSIREVDDMRKVVKSLNGEEGLEMSKLMDSPVDVSPFLEELKATKEVIVLCDMDGSEIVFWNELFEEPADAQIKSLWNQVRVGTYHDLIQELNTAGLKTEKAENIKKRSMIKINRGKRNKRRIRITNTHVKGLDLSGIQDDV</sequence>
<name>A0A0B2UJK6_9MICR</name>
<evidence type="ECO:0000256" key="2">
    <source>
        <dbReference type="ARBA" id="ARBA00023015"/>
    </source>
</evidence>
<evidence type="ECO:0000256" key="3">
    <source>
        <dbReference type="ARBA" id="ARBA00023125"/>
    </source>
</evidence>
<keyword evidence="2" id="KW-0805">Transcription regulation</keyword>
<evidence type="ECO:0000256" key="1">
    <source>
        <dbReference type="ARBA" id="ARBA00004123"/>
    </source>
</evidence>
<dbReference type="PANTHER" id="PTHR12716">
    <property type="entry name" value="TRANSCRIPTION INITIATION FACTOR IIE, BETA SUBUNIT"/>
    <property type="match status" value="1"/>
</dbReference>
<evidence type="ECO:0000256" key="6">
    <source>
        <dbReference type="ARBA" id="ARBA00025581"/>
    </source>
</evidence>
<comment type="subcellular location">
    <subcellularLocation>
        <location evidence="1">Nucleus</location>
    </subcellularLocation>
</comment>